<comment type="catalytic activity">
    <reaction evidence="1">
        <text>L-glutamyl-[protein] + S-adenosyl-L-methionine = [protein]-L-glutamate 5-O-methyl ester + S-adenosyl-L-homocysteine</text>
        <dbReference type="Rhea" id="RHEA:24452"/>
        <dbReference type="Rhea" id="RHEA-COMP:10208"/>
        <dbReference type="Rhea" id="RHEA-COMP:10311"/>
        <dbReference type="ChEBI" id="CHEBI:29973"/>
        <dbReference type="ChEBI" id="CHEBI:57856"/>
        <dbReference type="ChEBI" id="CHEBI:59789"/>
        <dbReference type="ChEBI" id="CHEBI:82795"/>
        <dbReference type="EC" id="2.1.1.80"/>
    </reaction>
</comment>
<proteinExistence type="predicted"/>
<dbReference type="InterPro" id="IPR022641">
    <property type="entry name" value="CheR_N"/>
</dbReference>
<dbReference type="PANTHER" id="PTHR24422">
    <property type="entry name" value="CHEMOTAXIS PROTEIN METHYLTRANSFERASE"/>
    <property type="match status" value="1"/>
</dbReference>
<evidence type="ECO:0000256" key="4">
    <source>
        <dbReference type="ARBA" id="ARBA00022679"/>
    </source>
</evidence>
<evidence type="ECO:0000256" key="5">
    <source>
        <dbReference type="ARBA" id="ARBA00022691"/>
    </source>
</evidence>
<keyword evidence="5" id="KW-0949">S-adenosyl-L-methionine</keyword>
<gene>
    <name evidence="7" type="ORF">J9317_11605</name>
</gene>
<dbReference type="InterPro" id="IPR022642">
    <property type="entry name" value="CheR_C"/>
</dbReference>
<dbReference type="EMBL" id="JAGVRK010000001">
    <property type="protein sequence ID" value="MBS2969411.1"/>
    <property type="molecule type" value="Genomic_DNA"/>
</dbReference>
<dbReference type="SUPFAM" id="SSF53335">
    <property type="entry name" value="S-adenosyl-L-methionine-dependent methyltransferases"/>
    <property type="match status" value="1"/>
</dbReference>
<dbReference type="PROSITE" id="PS50123">
    <property type="entry name" value="CHER"/>
    <property type="match status" value="1"/>
</dbReference>
<dbReference type="EC" id="2.1.1.80" evidence="2"/>
<dbReference type="InterPro" id="IPR050903">
    <property type="entry name" value="Bact_Chemotaxis_MeTrfase"/>
</dbReference>
<feature type="domain" description="CheR-type methyltransferase" evidence="6">
    <location>
        <begin position="1"/>
        <end position="255"/>
    </location>
</feature>
<sequence length="255" mass="30165">MDEYQLFAKNIYQLTRIDLTLYKEAQMKRRLTSLYEKKGFTSFTVYFQELKKNDALLLEFLDRMTINVSEFFRNSKRWEVLEKKVLPELSADKTNLKIWSAACSTGEEPYTLAMIAKHIGIKEPWILATDLDENVLARAKLGLYAERAMKEVPEQIKRGYFHTQEDSFEVKEDIKRMVQFKKHNLLSDPYDSQLDLIVCRNVLIYFTEEAKEIVYSRFSQSLKRGGYLFVGSTEQIFHPDKYGFESAEPFFYRKK</sequence>
<dbReference type="InterPro" id="IPR029063">
    <property type="entry name" value="SAM-dependent_MTases_sf"/>
</dbReference>
<dbReference type="Proteomes" id="UP000682403">
    <property type="component" value="Unassembled WGS sequence"/>
</dbReference>
<keyword evidence="8" id="KW-1185">Reference proteome</keyword>
<dbReference type="Gene3D" id="3.40.50.150">
    <property type="entry name" value="Vaccinia Virus protein VP39"/>
    <property type="match status" value="1"/>
</dbReference>
<protein>
    <recommendedName>
        <fullName evidence="2">protein-glutamate O-methyltransferase</fullName>
        <ecNumber evidence="2">2.1.1.80</ecNumber>
    </recommendedName>
</protein>
<evidence type="ECO:0000313" key="8">
    <source>
        <dbReference type="Proteomes" id="UP000682403"/>
    </source>
</evidence>
<dbReference type="SUPFAM" id="SSF47757">
    <property type="entry name" value="Chemotaxis receptor methyltransferase CheR, N-terminal domain"/>
    <property type="match status" value="1"/>
</dbReference>
<evidence type="ECO:0000313" key="7">
    <source>
        <dbReference type="EMBL" id="MBS2969411.1"/>
    </source>
</evidence>
<dbReference type="InterPro" id="IPR000780">
    <property type="entry name" value="CheR_MeTrfase"/>
</dbReference>
<dbReference type="InterPro" id="IPR036804">
    <property type="entry name" value="CheR_N_sf"/>
</dbReference>
<dbReference type="PANTHER" id="PTHR24422:SF19">
    <property type="entry name" value="CHEMOTAXIS PROTEIN METHYLTRANSFERASE"/>
    <property type="match status" value="1"/>
</dbReference>
<reference evidence="7 8" key="1">
    <citation type="submission" date="2021-04" db="EMBL/GenBank/DDBJ databases">
        <title>Metabacillus sp. strain KIGAM252 whole genome sequence.</title>
        <authorList>
            <person name="Seo M.-J."/>
            <person name="Cho E.-S."/>
            <person name="Hwang C.Y."/>
            <person name="Yoon D.J."/>
        </authorList>
    </citation>
    <scope>NUCLEOTIDE SEQUENCE [LARGE SCALE GENOMIC DNA]</scope>
    <source>
        <strain evidence="7 8">KIGAM252</strain>
    </source>
</reference>
<evidence type="ECO:0000259" key="6">
    <source>
        <dbReference type="PROSITE" id="PS50123"/>
    </source>
</evidence>
<dbReference type="Pfam" id="PF03705">
    <property type="entry name" value="CheR_N"/>
    <property type="match status" value="1"/>
</dbReference>
<dbReference type="RefSeq" id="WP_211558768.1">
    <property type="nucleotide sequence ID" value="NZ_JAGVRK010000001.1"/>
</dbReference>
<dbReference type="CDD" id="cd02440">
    <property type="entry name" value="AdoMet_MTases"/>
    <property type="match status" value="1"/>
</dbReference>
<dbReference type="PRINTS" id="PR00996">
    <property type="entry name" value="CHERMTFRASE"/>
</dbReference>
<keyword evidence="3" id="KW-0489">Methyltransferase</keyword>
<dbReference type="SMART" id="SM00138">
    <property type="entry name" value="MeTrc"/>
    <property type="match status" value="1"/>
</dbReference>
<evidence type="ECO:0000256" key="3">
    <source>
        <dbReference type="ARBA" id="ARBA00022603"/>
    </source>
</evidence>
<keyword evidence="4" id="KW-0808">Transferase</keyword>
<dbReference type="Gene3D" id="1.10.155.10">
    <property type="entry name" value="Chemotaxis receptor methyltransferase CheR, N-terminal domain"/>
    <property type="match status" value="1"/>
</dbReference>
<name>A0ABS5LFL3_9BACI</name>
<organism evidence="7 8">
    <name type="scientific">Metabacillus flavus</name>
    <dbReference type="NCBI Taxonomy" id="2823519"/>
    <lineage>
        <taxon>Bacteria</taxon>
        <taxon>Bacillati</taxon>
        <taxon>Bacillota</taxon>
        <taxon>Bacilli</taxon>
        <taxon>Bacillales</taxon>
        <taxon>Bacillaceae</taxon>
        <taxon>Metabacillus</taxon>
    </lineage>
</organism>
<evidence type="ECO:0000256" key="2">
    <source>
        <dbReference type="ARBA" id="ARBA00012534"/>
    </source>
</evidence>
<dbReference type="Pfam" id="PF01739">
    <property type="entry name" value="CheR"/>
    <property type="match status" value="1"/>
</dbReference>
<accession>A0ABS5LFL3</accession>
<evidence type="ECO:0000256" key="1">
    <source>
        <dbReference type="ARBA" id="ARBA00001541"/>
    </source>
</evidence>
<comment type="caution">
    <text evidence="7">The sequence shown here is derived from an EMBL/GenBank/DDBJ whole genome shotgun (WGS) entry which is preliminary data.</text>
</comment>